<accession>A0A090GTE1</accession>
<dbReference type="GO" id="GO:0008840">
    <property type="term" value="F:4-hydroxy-tetrahydrodipicolinate synthase activity"/>
    <property type="evidence" value="ECO:0007669"/>
    <property type="project" value="TreeGrafter"/>
</dbReference>
<dbReference type="Pfam" id="PF00701">
    <property type="entry name" value="DHDPS"/>
    <property type="match status" value="1"/>
</dbReference>
<sequence length="299" mass="32178">MKSFAFQGLNIALTTPFDANGRIDFNRLEEHVERYLAAGVDGFVFSSGTGMHVYLAPDESKALIERGARIVAGRAKIIAQTSALLTSDVVDRTQFAKDAGADGVMLLPPFFEGPSTDDSVFDFYAEVSKVGLPIIGYNVPQAVGIRITPDLLRRLSELPEFRAIKDSSGDLAGQVKLIGTGVEILNGADSLVPFSLFAGCSGLIWGGANVTPRACVSIVKAAKEKRWDDVQTQWRVLEPIMSLLWQGDYGGYVPSAYAAAEITGYGSGAVRKPFRPVPAERIAALREALGSLIEYESAR</sequence>
<evidence type="ECO:0000256" key="1">
    <source>
        <dbReference type="ARBA" id="ARBA00007592"/>
    </source>
</evidence>
<dbReference type="PROSITE" id="PS00666">
    <property type="entry name" value="DHDPS_2"/>
    <property type="match status" value="1"/>
</dbReference>
<proteinExistence type="inferred from homology"/>
<dbReference type="CDD" id="cd00408">
    <property type="entry name" value="DHDPS-like"/>
    <property type="match status" value="1"/>
</dbReference>
<dbReference type="AlphaFoldDB" id="A0A090GTE1"/>
<dbReference type="Proteomes" id="UP000046122">
    <property type="component" value="Unassembled WGS sequence"/>
</dbReference>
<evidence type="ECO:0000256" key="4">
    <source>
        <dbReference type="PIRNR" id="PIRNR001365"/>
    </source>
</evidence>
<evidence type="ECO:0000256" key="5">
    <source>
        <dbReference type="PIRSR" id="PIRSR001365-1"/>
    </source>
</evidence>
<dbReference type="InterPro" id="IPR013785">
    <property type="entry name" value="Aldolase_TIM"/>
</dbReference>
<evidence type="ECO:0000256" key="6">
    <source>
        <dbReference type="PIRSR" id="PIRSR001365-2"/>
    </source>
</evidence>
<dbReference type="GO" id="GO:0044281">
    <property type="term" value="P:small molecule metabolic process"/>
    <property type="evidence" value="ECO:0007669"/>
    <property type="project" value="UniProtKB-ARBA"/>
</dbReference>
<dbReference type="InterPro" id="IPR020625">
    <property type="entry name" value="Schiff_base-form_aldolases_AS"/>
</dbReference>
<keyword evidence="3" id="KW-0704">Schiff base</keyword>
<dbReference type="PIRSF" id="PIRSF001365">
    <property type="entry name" value="DHDPS"/>
    <property type="match status" value="1"/>
</dbReference>
<dbReference type="InterPro" id="IPR002220">
    <property type="entry name" value="DapA-like"/>
</dbReference>
<dbReference type="PANTHER" id="PTHR12128">
    <property type="entry name" value="DIHYDRODIPICOLINATE SYNTHASE"/>
    <property type="match status" value="1"/>
</dbReference>
<dbReference type="Gene3D" id="3.20.20.70">
    <property type="entry name" value="Aldolase class I"/>
    <property type="match status" value="1"/>
</dbReference>
<evidence type="ECO:0000256" key="2">
    <source>
        <dbReference type="ARBA" id="ARBA00023239"/>
    </source>
</evidence>
<feature type="active site" description="Proton donor/acceptor" evidence="5">
    <location>
        <position position="137"/>
    </location>
</feature>
<dbReference type="PRINTS" id="PR00146">
    <property type="entry name" value="DHPICSNTHASE"/>
</dbReference>
<comment type="similarity">
    <text evidence="1 4">Belongs to the DapA family.</text>
</comment>
<dbReference type="PANTHER" id="PTHR12128:SF66">
    <property type="entry name" value="4-HYDROXY-2-OXOGLUTARATE ALDOLASE, MITOCHONDRIAL"/>
    <property type="match status" value="1"/>
</dbReference>
<feature type="active site" description="Schiff-base intermediate with substrate" evidence="5">
    <location>
        <position position="165"/>
    </location>
</feature>
<dbReference type="SUPFAM" id="SSF51569">
    <property type="entry name" value="Aldolase"/>
    <property type="match status" value="1"/>
</dbReference>
<evidence type="ECO:0000256" key="3">
    <source>
        <dbReference type="ARBA" id="ARBA00023270"/>
    </source>
</evidence>
<organism evidence="7 8">
    <name type="scientific">Mesorhizobium plurifarium</name>
    <dbReference type="NCBI Taxonomy" id="69974"/>
    <lineage>
        <taxon>Bacteria</taxon>
        <taxon>Pseudomonadati</taxon>
        <taxon>Pseudomonadota</taxon>
        <taxon>Alphaproteobacteria</taxon>
        <taxon>Hyphomicrobiales</taxon>
        <taxon>Phyllobacteriaceae</taxon>
        <taxon>Mesorhizobium</taxon>
    </lineage>
</organism>
<feature type="binding site" evidence="6">
    <location>
        <position position="204"/>
    </location>
    <ligand>
        <name>pyruvate</name>
        <dbReference type="ChEBI" id="CHEBI:15361"/>
    </ligand>
</feature>
<name>A0A090GTE1_MESPL</name>
<dbReference type="EMBL" id="CCNE01000009">
    <property type="protein sequence ID" value="CDX52897.1"/>
    <property type="molecule type" value="Genomic_DNA"/>
</dbReference>
<protein>
    <submittedName>
        <fullName evidence="7">Dihydrodipicolinate synthetase</fullName>
    </submittedName>
</protein>
<reference evidence="7 8" key="1">
    <citation type="submission" date="2014-08" db="EMBL/GenBank/DDBJ databases">
        <authorList>
            <person name="Moulin Lionel"/>
        </authorList>
    </citation>
    <scope>NUCLEOTIDE SEQUENCE [LARGE SCALE GENOMIC DNA]</scope>
</reference>
<dbReference type="SMART" id="SM01130">
    <property type="entry name" value="DHDPS"/>
    <property type="match status" value="1"/>
</dbReference>
<feature type="binding site" evidence="6">
    <location>
        <position position="49"/>
    </location>
    <ligand>
        <name>pyruvate</name>
        <dbReference type="ChEBI" id="CHEBI:15361"/>
    </ligand>
</feature>
<evidence type="ECO:0000313" key="7">
    <source>
        <dbReference type="EMBL" id="CDX52897.1"/>
    </source>
</evidence>
<gene>
    <name evidence="7" type="ORF">MPL3365_170151</name>
</gene>
<evidence type="ECO:0000313" key="8">
    <source>
        <dbReference type="Proteomes" id="UP000046122"/>
    </source>
</evidence>
<keyword evidence="2 4" id="KW-0456">Lyase</keyword>